<evidence type="ECO:0000256" key="3">
    <source>
        <dbReference type="SAM" id="Phobius"/>
    </source>
</evidence>
<sequence length="465" mass="50669">MAISSSPTYALTFFISLLIIGISGVNSQPFLNSVEQESVYRVLEALNSDIPWRSLFPDDLCSSAPHGVVCGYSTMPTATNLGTVNILELSFGYVSDHNPNPPCGPNSTLQDPFIFSAFPYLRKLFFYNCFTQQPVSLQAFSHVGSSLEELVFIENPSLFGSLTESIGNMTSLRRLVITGTNVSGDIPVGFGKLQNLEEATLSRNRFTGTLPENVSNLKKLRILDLSQNGFEGNIPAAIGELQNLIKLDLSLNLFSGNFPVSMKGLKNIELLDLSYNRFTNFGIPIFLSEMSVLKEVYLSGNELGGLIPDIWKNLKGIIAIGFSGIGLVGNIPSSIGVFLGNLTYLALDNNKLTGRVPLELERLIMVNELNLKNNSLSGRLPFSDKFVSRVGSKLKVQGNPELCVDGGVIRSFHKSSGVLGQLKLCNSNSNRVANTRSDILHVSSSGLIGHQVSYLVIVFLLFLIM</sequence>
<evidence type="ECO:0008006" key="7">
    <source>
        <dbReference type="Google" id="ProtNLM"/>
    </source>
</evidence>
<name>A0AA35ZXP1_LACSI</name>
<feature type="chain" id="PRO_5041233884" description="Leucine-rich repeat-containing N-terminal plant-type domain-containing protein" evidence="4">
    <location>
        <begin position="28"/>
        <end position="465"/>
    </location>
</feature>
<gene>
    <name evidence="5" type="ORF">LSALG_LOCUS39345</name>
</gene>
<dbReference type="AlphaFoldDB" id="A0AA35ZXP1"/>
<proteinExistence type="predicted"/>
<dbReference type="Gene3D" id="3.80.10.10">
    <property type="entry name" value="Ribonuclease Inhibitor"/>
    <property type="match status" value="1"/>
</dbReference>
<dbReference type="InterPro" id="IPR053213">
    <property type="entry name" value="RLP29"/>
</dbReference>
<evidence type="ECO:0000256" key="2">
    <source>
        <dbReference type="ARBA" id="ARBA00022737"/>
    </source>
</evidence>
<keyword evidence="3" id="KW-0812">Transmembrane</keyword>
<keyword evidence="3" id="KW-1133">Transmembrane helix</keyword>
<dbReference type="SUPFAM" id="SSF52058">
    <property type="entry name" value="L domain-like"/>
    <property type="match status" value="1"/>
</dbReference>
<accession>A0AA35ZXP1</accession>
<keyword evidence="4" id="KW-0732">Signal</keyword>
<evidence type="ECO:0000256" key="1">
    <source>
        <dbReference type="ARBA" id="ARBA00022614"/>
    </source>
</evidence>
<dbReference type="InterPro" id="IPR032675">
    <property type="entry name" value="LRR_dom_sf"/>
</dbReference>
<feature type="transmembrane region" description="Helical" evidence="3">
    <location>
        <begin position="439"/>
        <end position="464"/>
    </location>
</feature>
<evidence type="ECO:0000256" key="4">
    <source>
        <dbReference type="SAM" id="SignalP"/>
    </source>
</evidence>
<protein>
    <recommendedName>
        <fullName evidence="7">Leucine-rich repeat-containing N-terminal plant-type domain-containing protein</fullName>
    </recommendedName>
</protein>
<keyword evidence="6" id="KW-1185">Reference proteome</keyword>
<organism evidence="5 6">
    <name type="scientific">Lactuca saligna</name>
    <name type="common">Willowleaf lettuce</name>
    <dbReference type="NCBI Taxonomy" id="75948"/>
    <lineage>
        <taxon>Eukaryota</taxon>
        <taxon>Viridiplantae</taxon>
        <taxon>Streptophyta</taxon>
        <taxon>Embryophyta</taxon>
        <taxon>Tracheophyta</taxon>
        <taxon>Spermatophyta</taxon>
        <taxon>Magnoliopsida</taxon>
        <taxon>eudicotyledons</taxon>
        <taxon>Gunneridae</taxon>
        <taxon>Pentapetalae</taxon>
        <taxon>asterids</taxon>
        <taxon>campanulids</taxon>
        <taxon>Asterales</taxon>
        <taxon>Asteraceae</taxon>
        <taxon>Cichorioideae</taxon>
        <taxon>Cichorieae</taxon>
        <taxon>Lactucinae</taxon>
        <taxon>Lactuca</taxon>
    </lineage>
</organism>
<dbReference type="EMBL" id="OX465085">
    <property type="protein sequence ID" value="CAI9300726.1"/>
    <property type="molecule type" value="Genomic_DNA"/>
</dbReference>
<reference evidence="5" key="1">
    <citation type="submission" date="2023-04" db="EMBL/GenBank/DDBJ databases">
        <authorList>
            <person name="Vijverberg K."/>
            <person name="Xiong W."/>
            <person name="Schranz E."/>
        </authorList>
    </citation>
    <scope>NUCLEOTIDE SEQUENCE</scope>
</reference>
<keyword evidence="2" id="KW-0677">Repeat</keyword>
<evidence type="ECO:0000313" key="5">
    <source>
        <dbReference type="EMBL" id="CAI9300726.1"/>
    </source>
</evidence>
<dbReference type="InterPro" id="IPR001611">
    <property type="entry name" value="Leu-rich_rpt"/>
</dbReference>
<dbReference type="PANTHER" id="PTHR48009">
    <property type="entry name" value="LEUCINE-RICH REPEAT (LRR) FAMILY PROTEIN"/>
    <property type="match status" value="1"/>
</dbReference>
<keyword evidence="3" id="KW-0472">Membrane</keyword>
<dbReference type="Pfam" id="PF00560">
    <property type="entry name" value="LRR_1"/>
    <property type="match status" value="4"/>
</dbReference>
<dbReference type="FunFam" id="3.80.10.10:FF:000383">
    <property type="entry name" value="Leucine-rich repeat receptor protein kinase EMS1"/>
    <property type="match status" value="1"/>
</dbReference>
<dbReference type="Proteomes" id="UP001177003">
    <property type="component" value="Chromosome 9"/>
</dbReference>
<feature type="signal peptide" evidence="4">
    <location>
        <begin position="1"/>
        <end position="27"/>
    </location>
</feature>
<keyword evidence="1" id="KW-0433">Leucine-rich repeat</keyword>
<dbReference type="PANTHER" id="PTHR48009:SF16">
    <property type="entry name" value="LEUCINE-RICH REPEAT-CONTAINING N-TERMINAL PLANT-TYPE DOMAIN-CONTAINING PROTEIN"/>
    <property type="match status" value="1"/>
</dbReference>
<evidence type="ECO:0000313" key="6">
    <source>
        <dbReference type="Proteomes" id="UP001177003"/>
    </source>
</evidence>